<evidence type="ECO:0000313" key="1">
    <source>
        <dbReference type="EMBL" id="GJT40715.1"/>
    </source>
</evidence>
<dbReference type="PANTHER" id="PTHR33642">
    <property type="entry name" value="COX1/OXI3 INTRON 1 PROTEIN-RELATED"/>
    <property type="match status" value="1"/>
</dbReference>
<proteinExistence type="predicted"/>
<dbReference type="Proteomes" id="UP001151760">
    <property type="component" value="Unassembled WGS sequence"/>
</dbReference>
<dbReference type="EMBL" id="BQNB010015498">
    <property type="protein sequence ID" value="GJT40715.1"/>
    <property type="molecule type" value="Genomic_DNA"/>
</dbReference>
<name>A0ABQ5DNE9_9ASTR</name>
<keyword evidence="2" id="KW-1185">Reference proteome</keyword>
<dbReference type="PANTHER" id="PTHR33642:SF5">
    <property type="entry name" value="MATURASE"/>
    <property type="match status" value="1"/>
</dbReference>
<gene>
    <name evidence="1" type="ORF">Tco_0940580</name>
</gene>
<protein>
    <submittedName>
        <fullName evidence="1">Uncharacterized protein</fullName>
    </submittedName>
</protein>
<organism evidence="1 2">
    <name type="scientific">Tanacetum coccineum</name>
    <dbReference type="NCBI Taxonomy" id="301880"/>
    <lineage>
        <taxon>Eukaryota</taxon>
        <taxon>Viridiplantae</taxon>
        <taxon>Streptophyta</taxon>
        <taxon>Embryophyta</taxon>
        <taxon>Tracheophyta</taxon>
        <taxon>Spermatophyta</taxon>
        <taxon>Magnoliopsida</taxon>
        <taxon>eudicotyledons</taxon>
        <taxon>Gunneridae</taxon>
        <taxon>Pentapetalae</taxon>
        <taxon>asterids</taxon>
        <taxon>campanulids</taxon>
        <taxon>Asterales</taxon>
        <taxon>Asteraceae</taxon>
        <taxon>Asteroideae</taxon>
        <taxon>Anthemideae</taxon>
        <taxon>Anthemidinae</taxon>
        <taxon>Tanacetum</taxon>
    </lineage>
</organism>
<accession>A0ABQ5DNE9</accession>
<sequence>MPTSHPLPTIQPEPLGRLYRINNKASLSPVEFLGTVISGSPPYPDQRADEGMSGTGFYWTRFNLRTTLVTALSKNPQVSVLWGPSSTSGKIKDDSLCIAHGRSKVPSYCQQAVSTIGKRVPEVVIVTPAGSEAAVEERGVNWARSIRRDIPIQIEAPIKKILRRLRNRGLIAEEEPWPIHCLLDDVSDGRHRKLVRGIAKSPLSYYKDDNRFNLASLSSDRVKVGNANNSPALESSPSSESMATFRAEIAAERTS</sequence>
<reference evidence="1" key="2">
    <citation type="submission" date="2022-01" db="EMBL/GenBank/DDBJ databases">
        <authorList>
            <person name="Yamashiro T."/>
            <person name="Shiraishi A."/>
            <person name="Satake H."/>
            <person name="Nakayama K."/>
        </authorList>
    </citation>
    <scope>NUCLEOTIDE SEQUENCE</scope>
</reference>
<reference evidence="1" key="1">
    <citation type="journal article" date="2022" name="Int. J. Mol. Sci.">
        <title>Draft Genome of Tanacetum Coccineum: Genomic Comparison of Closely Related Tanacetum-Family Plants.</title>
        <authorList>
            <person name="Yamashiro T."/>
            <person name="Shiraishi A."/>
            <person name="Nakayama K."/>
            <person name="Satake H."/>
        </authorList>
    </citation>
    <scope>NUCLEOTIDE SEQUENCE</scope>
</reference>
<comment type="caution">
    <text evidence="1">The sequence shown here is derived from an EMBL/GenBank/DDBJ whole genome shotgun (WGS) entry which is preliminary data.</text>
</comment>
<evidence type="ECO:0000313" key="2">
    <source>
        <dbReference type="Proteomes" id="UP001151760"/>
    </source>
</evidence>